<dbReference type="EMBL" id="VSSQ01002474">
    <property type="protein sequence ID" value="MPM15626.1"/>
    <property type="molecule type" value="Genomic_DNA"/>
</dbReference>
<dbReference type="Pfam" id="PF00072">
    <property type="entry name" value="Response_reg"/>
    <property type="match status" value="1"/>
</dbReference>
<dbReference type="SUPFAM" id="SSF52172">
    <property type="entry name" value="CheY-like"/>
    <property type="match status" value="1"/>
</dbReference>
<dbReference type="InterPro" id="IPR001789">
    <property type="entry name" value="Sig_transdc_resp-reg_receiver"/>
</dbReference>
<feature type="domain" description="HD-GYP" evidence="2">
    <location>
        <begin position="145"/>
        <end position="357"/>
    </location>
</feature>
<accession>A0A644XHE3</accession>
<dbReference type="CDD" id="cd00077">
    <property type="entry name" value="HDc"/>
    <property type="match status" value="1"/>
</dbReference>
<dbReference type="InterPro" id="IPR003607">
    <property type="entry name" value="HD/PDEase_dom"/>
</dbReference>
<dbReference type="PROSITE" id="PS51832">
    <property type="entry name" value="HD_GYP"/>
    <property type="match status" value="1"/>
</dbReference>
<sequence>MTTLRNTRASILLVEDQKENIDLLRTILGNEYKLRIATNGAMATQSIMNQPPDLVLLDVGLPDMDGFEVCRWIKTAFPQLSIPVIFITAAISELDEERGLELGAVDYIHKPYKRSIVKNRVRNQLDLLRYRNYLQEEVAAQTEQIRETQKGLLTALAIATEYRDQKTGAHILRTKKLITLFLEVLRPFYPDDLSDEAVELIIEASLLHDIGKIGIPDSILLKNGPLTTEEYSVMKEHAKTGQELLNKALDQYPDNEFLKIAVQMAAYHHEHWDGSGYPYGLKGEEIPLPARIMAIVDVYESLTANRVYRQGMPPEKAREIIVEGDGRVMPDHFDPKILSLFSSHHQEFAKIASSIQAHV</sequence>
<name>A0A644XHE3_9ZZZZ</name>
<dbReference type="InterPro" id="IPR037522">
    <property type="entry name" value="HD_GYP_dom"/>
</dbReference>
<dbReference type="SMART" id="SM00471">
    <property type="entry name" value="HDc"/>
    <property type="match status" value="1"/>
</dbReference>
<dbReference type="EC" id="3.1.4.-" evidence="3"/>
<dbReference type="SMART" id="SM00448">
    <property type="entry name" value="REC"/>
    <property type="match status" value="1"/>
</dbReference>
<dbReference type="Gene3D" id="3.40.50.2300">
    <property type="match status" value="1"/>
</dbReference>
<dbReference type="PROSITE" id="PS50110">
    <property type="entry name" value="RESPONSE_REGULATORY"/>
    <property type="match status" value="1"/>
</dbReference>
<protein>
    <submittedName>
        <fullName evidence="3">Putative cyclic di-GMP phosphodiesterase</fullName>
        <ecNumber evidence="3">3.1.4.-</ecNumber>
    </submittedName>
</protein>
<proteinExistence type="predicted"/>
<dbReference type="Pfam" id="PF13487">
    <property type="entry name" value="HD_5"/>
    <property type="match status" value="1"/>
</dbReference>
<evidence type="ECO:0000259" key="2">
    <source>
        <dbReference type="PROSITE" id="PS51832"/>
    </source>
</evidence>
<dbReference type="AlphaFoldDB" id="A0A644XHE3"/>
<gene>
    <name evidence="3" type="ORF">SDC9_61997</name>
</gene>
<dbReference type="Gene3D" id="1.10.3210.10">
    <property type="entry name" value="Hypothetical protein af1432"/>
    <property type="match status" value="1"/>
</dbReference>
<evidence type="ECO:0000313" key="3">
    <source>
        <dbReference type="EMBL" id="MPM15626.1"/>
    </source>
</evidence>
<dbReference type="PANTHER" id="PTHR45228">
    <property type="entry name" value="CYCLIC DI-GMP PHOSPHODIESTERASE TM_0186-RELATED"/>
    <property type="match status" value="1"/>
</dbReference>
<evidence type="ECO:0000259" key="1">
    <source>
        <dbReference type="PROSITE" id="PS50110"/>
    </source>
</evidence>
<feature type="domain" description="Response regulatory" evidence="1">
    <location>
        <begin position="10"/>
        <end position="125"/>
    </location>
</feature>
<keyword evidence="3" id="KW-0378">Hydrolase</keyword>
<dbReference type="GO" id="GO:0016787">
    <property type="term" value="F:hydrolase activity"/>
    <property type="evidence" value="ECO:0007669"/>
    <property type="project" value="UniProtKB-KW"/>
</dbReference>
<dbReference type="InterPro" id="IPR052020">
    <property type="entry name" value="Cyclic_di-GMP/3'3'-cGAMP_PDE"/>
</dbReference>
<reference evidence="3" key="1">
    <citation type="submission" date="2019-08" db="EMBL/GenBank/DDBJ databases">
        <authorList>
            <person name="Kucharzyk K."/>
            <person name="Murdoch R.W."/>
            <person name="Higgins S."/>
            <person name="Loffler F."/>
        </authorList>
    </citation>
    <scope>NUCLEOTIDE SEQUENCE</scope>
</reference>
<dbReference type="SUPFAM" id="SSF109604">
    <property type="entry name" value="HD-domain/PDEase-like"/>
    <property type="match status" value="1"/>
</dbReference>
<comment type="caution">
    <text evidence="3">The sequence shown here is derived from an EMBL/GenBank/DDBJ whole genome shotgun (WGS) entry which is preliminary data.</text>
</comment>
<dbReference type="GO" id="GO:0000160">
    <property type="term" value="P:phosphorelay signal transduction system"/>
    <property type="evidence" value="ECO:0007669"/>
    <property type="project" value="InterPro"/>
</dbReference>
<dbReference type="PANTHER" id="PTHR45228:SF5">
    <property type="entry name" value="CYCLIC DI-GMP PHOSPHODIESTERASE VC_1348-RELATED"/>
    <property type="match status" value="1"/>
</dbReference>
<dbReference type="InterPro" id="IPR011006">
    <property type="entry name" value="CheY-like_superfamily"/>
</dbReference>
<organism evidence="3">
    <name type="scientific">bioreactor metagenome</name>
    <dbReference type="NCBI Taxonomy" id="1076179"/>
    <lineage>
        <taxon>unclassified sequences</taxon>
        <taxon>metagenomes</taxon>
        <taxon>ecological metagenomes</taxon>
    </lineage>
</organism>